<dbReference type="EMBL" id="LQXD01000122">
    <property type="protein sequence ID" value="OIJ13718.1"/>
    <property type="molecule type" value="Genomic_DNA"/>
</dbReference>
<feature type="domain" description="3D" evidence="2">
    <location>
        <begin position="146"/>
        <end position="207"/>
    </location>
</feature>
<dbReference type="PANTHER" id="PTHR39160:SF4">
    <property type="entry name" value="RESUSCITATION-PROMOTING FACTOR RPFB"/>
    <property type="match status" value="1"/>
</dbReference>
<evidence type="ECO:0000313" key="3">
    <source>
        <dbReference type="EMBL" id="OIJ13718.1"/>
    </source>
</evidence>
<dbReference type="SUPFAM" id="SSF50685">
    <property type="entry name" value="Barwin-like endoglucanases"/>
    <property type="match status" value="1"/>
</dbReference>
<evidence type="ECO:0000259" key="2">
    <source>
        <dbReference type="Pfam" id="PF06725"/>
    </source>
</evidence>
<dbReference type="RefSeq" id="WP_071317597.1">
    <property type="nucleotide sequence ID" value="NZ_CP063356.2"/>
</dbReference>
<dbReference type="PANTHER" id="PTHR39160">
    <property type="entry name" value="CELL WALL-BINDING PROTEIN YOCH"/>
    <property type="match status" value="1"/>
</dbReference>
<organism evidence="3">
    <name type="scientific">Anaerobacillus isosaccharinicus</name>
    <dbReference type="NCBI Taxonomy" id="1532552"/>
    <lineage>
        <taxon>Bacteria</taxon>
        <taxon>Bacillati</taxon>
        <taxon>Bacillota</taxon>
        <taxon>Bacilli</taxon>
        <taxon>Bacillales</taxon>
        <taxon>Bacillaceae</taxon>
        <taxon>Anaerobacillus</taxon>
    </lineage>
</organism>
<gene>
    <name evidence="3" type="ORF">AWH56_13455</name>
</gene>
<evidence type="ECO:0000256" key="1">
    <source>
        <dbReference type="ARBA" id="ARBA00022729"/>
    </source>
</evidence>
<dbReference type="CDD" id="cd22786">
    <property type="entry name" value="DPBB_YuiC-like"/>
    <property type="match status" value="1"/>
</dbReference>
<dbReference type="InterPro" id="IPR051933">
    <property type="entry name" value="Resuscitation_pf_RpfB"/>
</dbReference>
<dbReference type="GO" id="GO:0019867">
    <property type="term" value="C:outer membrane"/>
    <property type="evidence" value="ECO:0007669"/>
    <property type="project" value="InterPro"/>
</dbReference>
<reference evidence="3" key="1">
    <citation type="submission" date="2016-10" db="EMBL/GenBank/DDBJ databases">
        <title>Draft genome sequences of four alkaliphilic bacteria belonging to the Anaerobacillus genus.</title>
        <authorList>
            <person name="Bassil N.M."/>
            <person name="Lloyd J.R."/>
        </authorList>
    </citation>
    <scope>NUCLEOTIDE SEQUENCE [LARGE SCALE GENOMIC DNA]</scope>
    <source>
        <strain evidence="3">NB2006</strain>
    </source>
</reference>
<proteinExistence type="predicted"/>
<dbReference type="GO" id="GO:0009254">
    <property type="term" value="P:peptidoglycan turnover"/>
    <property type="evidence" value="ECO:0007669"/>
    <property type="project" value="InterPro"/>
</dbReference>
<comment type="caution">
    <text evidence="3">The sequence shown here is derived from an EMBL/GenBank/DDBJ whole genome shotgun (WGS) entry which is preliminary data.</text>
</comment>
<dbReference type="GO" id="GO:0004553">
    <property type="term" value="F:hydrolase activity, hydrolyzing O-glycosyl compounds"/>
    <property type="evidence" value="ECO:0007669"/>
    <property type="project" value="InterPro"/>
</dbReference>
<protein>
    <recommendedName>
        <fullName evidence="2">3D domain-containing protein</fullName>
    </recommendedName>
</protein>
<dbReference type="Pfam" id="PF06725">
    <property type="entry name" value="3D"/>
    <property type="match status" value="1"/>
</dbReference>
<dbReference type="InterPro" id="IPR010611">
    <property type="entry name" value="3D_dom"/>
</dbReference>
<name>A0A1S2LMG1_9BACI</name>
<dbReference type="OrthoDB" id="9798935at2"/>
<dbReference type="InterPro" id="IPR036908">
    <property type="entry name" value="RlpA-like_sf"/>
</dbReference>
<dbReference type="AlphaFoldDB" id="A0A1S2LMG1"/>
<accession>A0A1S2LMG1</accession>
<sequence length="239" mass="26762">MEIVKTIFRRVTMTILFSLALLTTFESISGVSANQITNWWLVDTYSFQNKAVEEKKSIDAGLKKFTMRFRSLPMFSDSSSKLLSSQEVVEAKPLTLEEAIDWSQYPSKKVVATGYTAGFESTGKRPGHPQYGITRSGVTVKRDLYSTIAADTRVFPIGSILFIPGYGYGVVADTGSAIKGNKIDLYYETVQDVFQQWGKKEVEVYIVEKGTGRLTNDELQSLNEAEAVQVFRRQLSFAN</sequence>
<dbReference type="Gene3D" id="2.40.40.10">
    <property type="entry name" value="RlpA-like domain"/>
    <property type="match status" value="1"/>
</dbReference>
<keyword evidence="1" id="KW-0732">Signal</keyword>